<dbReference type="Proteomes" id="UP000247150">
    <property type="component" value="Unassembled WGS sequence"/>
</dbReference>
<dbReference type="RefSeq" id="WP_181396076.1">
    <property type="nucleotide sequence ID" value="NZ_QGTW01000012.1"/>
</dbReference>
<accession>A0A2V2ZQG8</accession>
<name>A0A2V2ZQG8_9BACI</name>
<organism evidence="2 3">
    <name type="scientific">Cytobacillus oceanisediminis</name>
    <dbReference type="NCBI Taxonomy" id="665099"/>
    <lineage>
        <taxon>Bacteria</taxon>
        <taxon>Bacillati</taxon>
        <taxon>Bacillota</taxon>
        <taxon>Bacilli</taxon>
        <taxon>Bacillales</taxon>
        <taxon>Bacillaceae</taxon>
        <taxon>Cytobacillus</taxon>
    </lineage>
</organism>
<evidence type="ECO:0000313" key="3">
    <source>
        <dbReference type="Proteomes" id="UP000247150"/>
    </source>
</evidence>
<evidence type="ECO:0000256" key="1">
    <source>
        <dbReference type="SAM" id="MobiDB-lite"/>
    </source>
</evidence>
<reference evidence="2 3" key="1">
    <citation type="submission" date="2018-05" db="EMBL/GenBank/DDBJ databases">
        <title>Freshwater and sediment microbial communities from various areas in North America, analyzing microbe dynamics in response to fracking.</title>
        <authorList>
            <person name="Lamendella R."/>
        </authorList>
    </citation>
    <scope>NUCLEOTIDE SEQUENCE [LARGE SCALE GENOMIC DNA]</scope>
    <source>
        <strain evidence="2 3">15_TX</strain>
    </source>
</reference>
<gene>
    <name evidence="2" type="ORF">DFO73_112202</name>
</gene>
<comment type="caution">
    <text evidence="2">The sequence shown here is derived from an EMBL/GenBank/DDBJ whole genome shotgun (WGS) entry which is preliminary data.</text>
</comment>
<feature type="compositionally biased region" description="Polar residues" evidence="1">
    <location>
        <begin position="21"/>
        <end position="40"/>
    </location>
</feature>
<proteinExistence type="predicted"/>
<sequence>MAPKEAQDDMSQYKMPKALQQKRTSSYRIGYQATTGNQTPGEPEAGKRSDELN</sequence>
<dbReference type="EMBL" id="QGTW01000012">
    <property type="protein sequence ID" value="PWW25909.1"/>
    <property type="molecule type" value="Genomic_DNA"/>
</dbReference>
<dbReference type="AlphaFoldDB" id="A0A2V2ZQG8"/>
<protein>
    <submittedName>
        <fullName evidence="2">Uncharacterized protein</fullName>
    </submittedName>
</protein>
<feature type="compositionally biased region" description="Basic and acidic residues" evidence="1">
    <location>
        <begin position="44"/>
        <end position="53"/>
    </location>
</feature>
<evidence type="ECO:0000313" key="2">
    <source>
        <dbReference type="EMBL" id="PWW25909.1"/>
    </source>
</evidence>
<feature type="region of interest" description="Disordered" evidence="1">
    <location>
        <begin position="1"/>
        <end position="53"/>
    </location>
</feature>